<dbReference type="SUPFAM" id="SSF52266">
    <property type="entry name" value="SGNH hydrolase"/>
    <property type="match status" value="1"/>
</dbReference>
<dbReference type="GO" id="GO:0016788">
    <property type="term" value="F:hydrolase activity, acting on ester bonds"/>
    <property type="evidence" value="ECO:0007669"/>
    <property type="project" value="UniProtKB-ARBA"/>
</dbReference>
<dbReference type="KEGG" id="sdyn:Mal52_42050"/>
<dbReference type="Proteomes" id="UP000319383">
    <property type="component" value="Chromosome"/>
</dbReference>
<evidence type="ECO:0000256" key="1">
    <source>
        <dbReference type="SAM" id="SignalP"/>
    </source>
</evidence>
<protein>
    <recommendedName>
        <fullName evidence="4">SGNH hydrolase-type esterase domain-containing protein</fullName>
    </recommendedName>
</protein>
<dbReference type="PROSITE" id="PS51257">
    <property type="entry name" value="PROKAR_LIPOPROTEIN"/>
    <property type="match status" value="1"/>
</dbReference>
<feature type="signal peptide" evidence="1">
    <location>
        <begin position="1"/>
        <end position="17"/>
    </location>
</feature>
<dbReference type="RefSeq" id="WP_145378264.1">
    <property type="nucleotide sequence ID" value="NZ_CP036276.1"/>
</dbReference>
<evidence type="ECO:0000313" key="3">
    <source>
        <dbReference type="Proteomes" id="UP000319383"/>
    </source>
</evidence>
<sequence precursor="true">MKRIVPTSCMIVVIAFACGCGGGSTSETPSSAVATNEDRLDGEHHSLATDPNREYFINAVGGPPHLKFVCIGELLSSDGNGNRTYQYYLDKELYEIMARHDFVGSQSVVCDGVTLKGEGYPKTRLSSLAELVPNGLTDQNADLAIIYAGQQEIIDGIPAVRAVNQYRVLIEKLRRIDPEMQFFVGQIVVSPESPLHERAQKFNKGLAELASELSNEKSIVVAVDHTKGFDAKTMLNPDAQSFSVEGIKHIAKGCAQTMFRTFWDKNGTGGY</sequence>
<dbReference type="AlphaFoldDB" id="A0A517ZTC0"/>
<evidence type="ECO:0008006" key="4">
    <source>
        <dbReference type="Google" id="ProtNLM"/>
    </source>
</evidence>
<keyword evidence="1" id="KW-0732">Signal</keyword>
<name>A0A517ZTC0_9PLAN</name>
<dbReference type="Gene3D" id="3.40.50.1110">
    <property type="entry name" value="SGNH hydrolase"/>
    <property type="match status" value="1"/>
</dbReference>
<feature type="chain" id="PRO_5021870134" description="SGNH hydrolase-type esterase domain-containing protein" evidence="1">
    <location>
        <begin position="18"/>
        <end position="271"/>
    </location>
</feature>
<dbReference type="InterPro" id="IPR036514">
    <property type="entry name" value="SGNH_hydro_sf"/>
</dbReference>
<accession>A0A517ZTC0</accession>
<proteinExistence type="predicted"/>
<keyword evidence="3" id="KW-1185">Reference proteome</keyword>
<dbReference type="EMBL" id="CP036276">
    <property type="protein sequence ID" value="QDU45710.1"/>
    <property type="molecule type" value="Genomic_DNA"/>
</dbReference>
<organism evidence="2 3">
    <name type="scientific">Symmachiella dynata</name>
    <dbReference type="NCBI Taxonomy" id="2527995"/>
    <lineage>
        <taxon>Bacteria</taxon>
        <taxon>Pseudomonadati</taxon>
        <taxon>Planctomycetota</taxon>
        <taxon>Planctomycetia</taxon>
        <taxon>Planctomycetales</taxon>
        <taxon>Planctomycetaceae</taxon>
        <taxon>Symmachiella</taxon>
    </lineage>
</organism>
<evidence type="ECO:0000313" key="2">
    <source>
        <dbReference type="EMBL" id="QDU45710.1"/>
    </source>
</evidence>
<gene>
    <name evidence="2" type="ORF">Mal52_42050</name>
</gene>
<reference evidence="2 3" key="1">
    <citation type="submission" date="2019-02" db="EMBL/GenBank/DDBJ databases">
        <title>Deep-cultivation of Planctomycetes and their phenomic and genomic characterization uncovers novel biology.</title>
        <authorList>
            <person name="Wiegand S."/>
            <person name="Jogler M."/>
            <person name="Boedeker C."/>
            <person name="Pinto D."/>
            <person name="Vollmers J."/>
            <person name="Rivas-Marin E."/>
            <person name="Kohn T."/>
            <person name="Peeters S.H."/>
            <person name="Heuer A."/>
            <person name="Rast P."/>
            <person name="Oberbeckmann S."/>
            <person name="Bunk B."/>
            <person name="Jeske O."/>
            <person name="Meyerdierks A."/>
            <person name="Storesund J.E."/>
            <person name="Kallscheuer N."/>
            <person name="Luecker S."/>
            <person name="Lage O.M."/>
            <person name="Pohl T."/>
            <person name="Merkel B.J."/>
            <person name="Hornburger P."/>
            <person name="Mueller R.-W."/>
            <person name="Bruemmer F."/>
            <person name="Labrenz M."/>
            <person name="Spormann A.M."/>
            <person name="Op den Camp H."/>
            <person name="Overmann J."/>
            <person name="Amann R."/>
            <person name="Jetten M.S.M."/>
            <person name="Mascher T."/>
            <person name="Medema M.H."/>
            <person name="Devos D.P."/>
            <person name="Kaster A.-K."/>
            <person name="Ovreas L."/>
            <person name="Rohde M."/>
            <person name="Galperin M.Y."/>
            <person name="Jogler C."/>
        </authorList>
    </citation>
    <scope>NUCLEOTIDE SEQUENCE [LARGE SCALE GENOMIC DNA]</scope>
    <source>
        <strain evidence="2 3">Mal52</strain>
    </source>
</reference>